<proteinExistence type="predicted"/>
<gene>
    <name evidence="2" type="ORF">DMO17_19420</name>
</gene>
<dbReference type="Pfam" id="PF16778">
    <property type="entry name" value="Phage_tail_APC"/>
    <property type="match status" value="1"/>
</dbReference>
<dbReference type="AlphaFoldDB" id="A0A2V4KGN9"/>
<protein>
    <recommendedName>
        <fullName evidence="1">Phage tail assembly chaperone-like domain-containing protein</fullName>
    </recommendedName>
</protein>
<reference evidence="2 3" key="1">
    <citation type="submission" date="2018-06" db="EMBL/GenBank/DDBJ databases">
        <title>Pseudomonas diversity within urban Lake Michigan freshwaters.</title>
        <authorList>
            <person name="Batrich M."/>
            <person name="Hatzopoulos T."/>
            <person name="Putonti C."/>
        </authorList>
    </citation>
    <scope>NUCLEOTIDE SEQUENCE [LARGE SCALE GENOMIC DNA]</scope>
    <source>
        <strain evidence="2 3">MB-090714</strain>
    </source>
</reference>
<sequence length="139" mass="15562">MKKFFFCPETLGLYPGAPYGDAAGKDCIELTEAEYRALAGHALALDAAGRPVLVASLPLTVEQLEAAERGWRDYELRRSEWLIARHRDEVDMVTTTTLSVEQYGELLAWRQLLRDWPASRAFPDDSGRPVPPAWLASLT</sequence>
<accession>A0A2V4KGN9</accession>
<dbReference type="RefSeq" id="WP_110684130.1">
    <property type="nucleotide sequence ID" value="NZ_QJRX01000014.1"/>
</dbReference>
<comment type="caution">
    <text evidence="2">The sequence shown here is derived from an EMBL/GenBank/DDBJ whole genome shotgun (WGS) entry which is preliminary data.</text>
</comment>
<dbReference type="EMBL" id="QJRX01000014">
    <property type="protein sequence ID" value="PYC19548.1"/>
    <property type="molecule type" value="Genomic_DNA"/>
</dbReference>
<dbReference type="Proteomes" id="UP000248146">
    <property type="component" value="Unassembled WGS sequence"/>
</dbReference>
<name>A0A2V4KGN9_AQUAC</name>
<evidence type="ECO:0000313" key="2">
    <source>
        <dbReference type="EMBL" id="PYC19548.1"/>
    </source>
</evidence>
<dbReference type="InterPro" id="IPR031893">
    <property type="entry name" value="Phage_tail_APC"/>
</dbReference>
<dbReference type="OrthoDB" id="6465464at2"/>
<evidence type="ECO:0000313" key="3">
    <source>
        <dbReference type="Proteomes" id="UP000248146"/>
    </source>
</evidence>
<organism evidence="2 3">
    <name type="scientific">Aquipseudomonas alcaligenes</name>
    <name type="common">Pseudomonas alcaligenes</name>
    <dbReference type="NCBI Taxonomy" id="43263"/>
    <lineage>
        <taxon>Bacteria</taxon>
        <taxon>Pseudomonadati</taxon>
        <taxon>Pseudomonadota</taxon>
        <taxon>Gammaproteobacteria</taxon>
        <taxon>Pseudomonadales</taxon>
        <taxon>Pseudomonadaceae</taxon>
        <taxon>Aquipseudomonas</taxon>
    </lineage>
</organism>
<feature type="domain" description="Phage tail assembly chaperone-like" evidence="1">
    <location>
        <begin position="66"/>
        <end position="133"/>
    </location>
</feature>
<evidence type="ECO:0000259" key="1">
    <source>
        <dbReference type="Pfam" id="PF16778"/>
    </source>
</evidence>